<gene>
    <name evidence="3" type="ORF">HICCMSTLAB_LOCUS9911</name>
</gene>
<evidence type="ECO:0000313" key="3">
    <source>
        <dbReference type="EMBL" id="CAG5100838.1"/>
    </source>
</evidence>
<sequence>MWLPNEIIMLLLKAPVISFILAVGSGLSSNGGSNIFVDANPAQYIILEINTDSKKEVYLVQFADQPQSPKFHDSHRQITSNIIEGDDDIRHKNSNIIEKDDEIRQSNGKPDGNEPGAGSTSREEAKEMSSSTENVLK</sequence>
<proteinExistence type="predicted"/>
<keyword evidence="4" id="KW-1185">Reference proteome</keyword>
<evidence type="ECO:0000256" key="1">
    <source>
        <dbReference type="SAM" id="MobiDB-lite"/>
    </source>
</evidence>
<feature type="compositionally biased region" description="Polar residues" evidence="1">
    <location>
        <begin position="128"/>
        <end position="137"/>
    </location>
</feature>
<accession>A0A8J2MQ38</accession>
<comment type="caution">
    <text evidence="3">The sequence shown here is derived from an EMBL/GenBank/DDBJ whole genome shotgun (WGS) entry which is preliminary data.</text>
</comment>
<evidence type="ECO:0000313" key="4">
    <source>
        <dbReference type="Proteomes" id="UP000786811"/>
    </source>
</evidence>
<evidence type="ECO:0000256" key="2">
    <source>
        <dbReference type="SAM" id="SignalP"/>
    </source>
</evidence>
<organism evidence="3 4">
    <name type="scientific">Cotesia congregata</name>
    <name type="common">Parasitoid wasp</name>
    <name type="synonym">Apanteles congregatus</name>
    <dbReference type="NCBI Taxonomy" id="51543"/>
    <lineage>
        <taxon>Eukaryota</taxon>
        <taxon>Metazoa</taxon>
        <taxon>Ecdysozoa</taxon>
        <taxon>Arthropoda</taxon>
        <taxon>Hexapoda</taxon>
        <taxon>Insecta</taxon>
        <taxon>Pterygota</taxon>
        <taxon>Neoptera</taxon>
        <taxon>Endopterygota</taxon>
        <taxon>Hymenoptera</taxon>
        <taxon>Apocrita</taxon>
        <taxon>Ichneumonoidea</taxon>
        <taxon>Braconidae</taxon>
        <taxon>Microgastrinae</taxon>
        <taxon>Cotesia</taxon>
    </lineage>
</organism>
<dbReference type="AlphaFoldDB" id="A0A8J2MQ38"/>
<keyword evidence="2" id="KW-0732">Signal</keyword>
<dbReference type="EMBL" id="CAJNRD030001122">
    <property type="protein sequence ID" value="CAG5100838.1"/>
    <property type="molecule type" value="Genomic_DNA"/>
</dbReference>
<name>A0A8J2MQ38_COTCN</name>
<feature type="signal peptide" evidence="2">
    <location>
        <begin position="1"/>
        <end position="18"/>
    </location>
</feature>
<protein>
    <submittedName>
        <fullName evidence="3">Uncharacterized protein</fullName>
    </submittedName>
</protein>
<feature type="chain" id="PRO_5035144307" evidence="2">
    <location>
        <begin position="19"/>
        <end position="137"/>
    </location>
</feature>
<dbReference type="Proteomes" id="UP000786811">
    <property type="component" value="Unassembled WGS sequence"/>
</dbReference>
<feature type="region of interest" description="Disordered" evidence="1">
    <location>
        <begin position="81"/>
        <end position="137"/>
    </location>
</feature>
<reference evidence="3" key="1">
    <citation type="submission" date="2021-04" db="EMBL/GenBank/DDBJ databases">
        <authorList>
            <person name="Chebbi M.A.C M."/>
        </authorList>
    </citation>
    <scope>NUCLEOTIDE SEQUENCE</scope>
</reference>